<dbReference type="Proteomes" id="UP001204015">
    <property type="component" value="Unassembled WGS sequence"/>
</dbReference>
<keyword evidence="2" id="KW-1185">Reference proteome</keyword>
<accession>A0ABT1BXV7</accession>
<name>A0ABT1BXV7_9BACT</name>
<evidence type="ECO:0000313" key="1">
    <source>
        <dbReference type="EMBL" id="MCO6025919.1"/>
    </source>
</evidence>
<gene>
    <name evidence="1" type="ORF">NG821_08735</name>
</gene>
<organism evidence="1 2">
    <name type="scientific">Segatella cerevisiae</name>
    <dbReference type="NCBI Taxonomy" id="2053716"/>
    <lineage>
        <taxon>Bacteria</taxon>
        <taxon>Pseudomonadati</taxon>
        <taxon>Bacteroidota</taxon>
        <taxon>Bacteroidia</taxon>
        <taxon>Bacteroidales</taxon>
        <taxon>Prevotellaceae</taxon>
        <taxon>Segatella</taxon>
    </lineage>
</organism>
<reference evidence="1 2" key="1">
    <citation type="submission" date="2022-06" db="EMBL/GenBank/DDBJ databases">
        <title>A taxonomic note on the genus Prevotella: Description of four novel genera and emended description of the genera Hallella and Xylanibacter.</title>
        <authorList>
            <person name="Hitch T.C.A."/>
        </authorList>
    </citation>
    <scope>NUCLEOTIDE SEQUENCE [LARGE SCALE GENOMIC DNA]</scope>
    <source>
        <strain evidence="1 2">DSM 100619</strain>
    </source>
</reference>
<dbReference type="RefSeq" id="WP_252761277.1">
    <property type="nucleotide sequence ID" value="NZ_JAMXLY010000033.1"/>
</dbReference>
<dbReference type="Pfam" id="PF14907">
    <property type="entry name" value="NTP_transf_5"/>
    <property type="match status" value="1"/>
</dbReference>
<dbReference type="InterPro" id="IPR039498">
    <property type="entry name" value="NTP_transf_5"/>
</dbReference>
<comment type="caution">
    <text evidence="1">The sequence shown here is derived from an EMBL/GenBank/DDBJ whole genome shotgun (WGS) entry which is preliminary data.</text>
</comment>
<proteinExistence type="predicted"/>
<sequence length="359" mass="41759">MKFCVGSSTSVSGSLTEADWKALFQMACKQALIGVLFDGLQRYVRNMYSDNGGKPGKELILKWYAAYEQIRKQNERMNDSCVWASQKFEHAGFRNCILKGQGLALLYPDPMSRMPGDIDIWLAGGRRKIIDYANRLCPGQVERYHHIDCPVIPGVPMEVHITPSYMYSPWRNRKMQKWFHSMVDGQCANRVMLPDDAGEISVPTVSFNMVFILSHLYRHLFSEGIGLRQLMDYYFVLKQKVSLEDHDTVVRTIKNLGMKRFAQGVMYVLGTAFGLEKQYMLFDENERDGRFLLEEVMKGGNFGQYDDRLGSKAGETIFHRYFRMSRRNLRFVNRYPSEALCEPLFRTNFFLWKKWKGLK</sequence>
<evidence type="ECO:0000313" key="2">
    <source>
        <dbReference type="Proteomes" id="UP001204015"/>
    </source>
</evidence>
<protein>
    <submittedName>
        <fullName evidence="1">Nucleotidyltransferase family protein</fullName>
    </submittedName>
</protein>
<dbReference type="EMBL" id="JAMXLY010000033">
    <property type="protein sequence ID" value="MCO6025919.1"/>
    <property type="molecule type" value="Genomic_DNA"/>
</dbReference>